<dbReference type="AlphaFoldDB" id="A0AAV0WV52"/>
<evidence type="ECO:0000313" key="1">
    <source>
        <dbReference type="EMBL" id="CAI6359484.1"/>
    </source>
</evidence>
<proteinExistence type="predicted"/>
<evidence type="ECO:0000313" key="2">
    <source>
        <dbReference type="Proteomes" id="UP001160148"/>
    </source>
</evidence>
<gene>
    <name evidence="1" type="ORF">MEUPH1_LOCUS14890</name>
</gene>
<name>A0AAV0WV52_9HEMI</name>
<protein>
    <submittedName>
        <fullName evidence="1">Uncharacterized protein</fullName>
    </submittedName>
</protein>
<keyword evidence="2" id="KW-1185">Reference proteome</keyword>
<accession>A0AAV0WV52</accession>
<sequence length="77" mass="8944">MFGEHVCQVCIEYANHQETLDQSFLLTFFKSYSANDTSNFGKLLMPHDEFYNYVIELEDIIVENFPSIELMITSGPQ</sequence>
<organism evidence="1 2">
    <name type="scientific">Macrosiphum euphorbiae</name>
    <name type="common">potato aphid</name>
    <dbReference type="NCBI Taxonomy" id="13131"/>
    <lineage>
        <taxon>Eukaryota</taxon>
        <taxon>Metazoa</taxon>
        <taxon>Ecdysozoa</taxon>
        <taxon>Arthropoda</taxon>
        <taxon>Hexapoda</taxon>
        <taxon>Insecta</taxon>
        <taxon>Pterygota</taxon>
        <taxon>Neoptera</taxon>
        <taxon>Paraneoptera</taxon>
        <taxon>Hemiptera</taxon>
        <taxon>Sternorrhyncha</taxon>
        <taxon>Aphidomorpha</taxon>
        <taxon>Aphidoidea</taxon>
        <taxon>Aphididae</taxon>
        <taxon>Macrosiphini</taxon>
        <taxon>Macrosiphum</taxon>
    </lineage>
</organism>
<reference evidence="1 2" key="1">
    <citation type="submission" date="2023-01" db="EMBL/GenBank/DDBJ databases">
        <authorList>
            <person name="Whitehead M."/>
        </authorList>
    </citation>
    <scope>NUCLEOTIDE SEQUENCE [LARGE SCALE GENOMIC DNA]</scope>
</reference>
<dbReference type="Proteomes" id="UP001160148">
    <property type="component" value="Unassembled WGS sequence"/>
</dbReference>
<comment type="caution">
    <text evidence="1">The sequence shown here is derived from an EMBL/GenBank/DDBJ whole genome shotgun (WGS) entry which is preliminary data.</text>
</comment>
<dbReference type="EMBL" id="CARXXK010000002">
    <property type="protein sequence ID" value="CAI6359484.1"/>
    <property type="molecule type" value="Genomic_DNA"/>
</dbReference>